<comment type="caution">
    <text evidence="2">The sequence shown here is derived from an EMBL/GenBank/DDBJ whole genome shotgun (WGS) entry which is preliminary data.</text>
</comment>
<organism evidence="2 3">
    <name type="scientific">Flavobacterium hiemivividum</name>
    <dbReference type="NCBI Taxonomy" id="2541734"/>
    <lineage>
        <taxon>Bacteria</taxon>
        <taxon>Pseudomonadati</taxon>
        <taxon>Bacteroidota</taxon>
        <taxon>Flavobacteriia</taxon>
        <taxon>Flavobacteriales</taxon>
        <taxon>Flavobacteriaceae</taxon>
        <taxon>Flavobacterium</taxon>
    </lineage>
</organism>
<dbReference type="Gene3D" id="3.40.50.10320">
    <property type="entry name" value="LmbE-like"/>
    <property type="match status" value="1"/>
</dbReference>
<proteinExistence type="predicted"/>
<feature type="signal peptide" evidence="1">
    <location>
        <begin position="1"/>
        <end position="21"/>
    </location>
</feature>
<dbReference type="SUPFAM" id="SSF52317">
    <property type="entry name" value="Class I glutamine amidotransferase-like"/>
    <property type="match status" value="1"/>
</dbReference>
<gene>
    <name evidence="2" type="ORF">E0F98_12740</name>
</gene>
<dbReference type="PANTHER" id="PTHR12993:SF23">
    <property type="entry name" value="N-ACETYLGLUCOSAMINYLPHOSPHATIDYLINOSITOL DEACETYLASE"/>
    <property type="match status" value="1"/>
</dbReference>
<dbReference type="Proteomes" id="UP000294597">
    <property type="component" value="Unassembled WGS sequence"/>
</dbReference>
<accession>A0A4R5CUN2</accession>
<dbReference type="SUPFAM" id="SSF102588">
    <property type="entry name" value="LmbE-like"/>
    <property type="match status" value="1"/>
</dbReference>
<dbReference type="InterPro" id="IPR003737">
    <property type="entry name" value="GlcNAc_PI_deacetylase-related"/>
</dbReference>
<name>A0A4R5CUN2_9FLAO</name>
<reference evidence="2 3" key="1">
    <citation type="submission" date="2019-03" db="EMBL/GenBank/DDBJ databases">
        <title>Flavobacterium TSA-D2 sp. nov., isolated from arctic soil.</title>
        <authorList>
            <person name="Chaudhary D.K."/>
        </authorList>
    </citation>
    <scope>NUCLEOTIDE SEQUENCE [LARGE SCALE GENOMIC DNA]</scope>
    <source>
        <strain evidence="2 3">TSA-D2</strain>
    </source>
</reference>
<dbReference type="RefSeq" id="WP_132112066.1">
    <property type="nucleotide sequence ID" value="NZ_SMFO01000010.1"/>
</dbReference>
<feature type="chain" id="PRO_5020462138" evidence="1">
    <location>
        <begin position="22"/>
        <end position="843"/>
    </location>
</feature>
<dbReference type="EMBL" id="SMFO01000010">
    <property type="protein sequence ID" value="TDE02671.1"/>
    <property type="molecule type" value="Genomic_DNA"/>
</dbReference>
<keyword evidence="3" id="KW-1185">Reference proteome</keyword>
<dbReference type="PANTHER" id="PTHR12993">
    <property type="entry name" value="N-ACETYLGLUCOSAMINYL-PHOSPHATIDYLINOSITOL DE-N-ACETYLASE-RELATED"/>
    <property type="match status" value="1"/>
</dbReference>
<keyword evidence="1" id="KW-0732">Signal</keyword>
<dbReference type="InterPro" id="IPR029062">
    <property type="entry name" value="Class_I_gatase-like"/>
</dbReference>
<evidence type="ECO:0000256" key="1">
    <source>
        <dbReference type="SAM" id="SignalP"/>
    </source>
</evidence>
<dbReference type="InterPro" id="IPR024078">
    <property type="entry name" value="LmbE-like_dom_sf"/>
</dbReference>
<evidence type="ECO:0000313" key="3">
    <source>
        <dbReference type="Proteomes" id="UP000294597"/>
    </source>
</evidence>
<dbReference type="GO" id="GO:0000225">
    <property type="term" value="F:N-acetylglucosaminylphosphatidylinositol deacetylase activity"/>
    <property type="evidence" value="ECO:0007669"/>
    <property type="project" value="TreeGrafter"/>
</dbReference>
<sequence length="843" mass="94982">MPNNKFLFLLILVFSFQIVSAQKPQKPNSVEIFNQIQKLNFLGSVLYIAAHPDDENTRLISYLSNEKKARTGYLSLTRGDGGQNLIGPQLRELLGVIRTQELIEARKIDGGEQFFSRANDFGFSKTPDETLQIWDKKQVLADVIWAIRKFQPDVIINRFDHRTAGTTHGHHTASALLSVESFDLTNDASIFPEQLKQVQTWKPKRQFFNTSWWFYGSQAKFDAADKSRLTTLATGVYYANTGKSNQEIAALSRSSHQSQGFGATGVRGEESEYLELINGEKLKNTTDIFEGIDTSWNRIPAGRAVGELLSKIALQYDFSNPSASISDLIKAYKMIQSMDENQWKTLKLEEIKNIIAASSGLYLEAVSATQEAIPGNSLRLKLEAINRSATAMQLESVTSLPEQKNTILNTPLDNNILKNIKLDLQLPITIEYTQPYWLKDKGTVGMYTVADQKNIGLPDIIREAKVIFNIRIDDIILSFERAIVYKYNDKVKGEMYNYLDIVPQVTSSILDQVSFFNDGKKKPIAIKVKAGKDNIKGNLQLELPTNWSVSPQSIPFQFEKAGMEQVFYFNVTPPAKPSEVVAKSIVIIDNKRYEKEQQIIEYDHITKQQILKTAEAKFIKLDLKINNQKIGYIMGAGDQVPEGLTQMGYKVTLITPEEITPEKLESFDVIMTGIRAYNVLPSLEHKQNILFDFVKSGKTMIVQYNTADESVPANISPYPLKISRDRVTEENAEVRFLTPNHTVLNYPNKITAADFQGWTQEQGLYYPSEYDKAFTPILSSNDTGETPKNGALLVAPYGKGYYIYTGLSFFRELPEGVPGAYRLLSNMISLKSQLTVPSQTLKP</sequence>
<protein>
    <submittedName>
        <fullName evidence="2">PIG-L family deacetylase</fullName>
    </submittedName>
</protein>
<dbReference type="Pfam" id="PF02585">
    <property type="entry name" value="PIG-L"/>
    <property type="match status" value="1"/>
</dbReference>
<dbReference type="AlphaFoldDB" id="A0A4R5CUN2"/>
<evidence type="ECO:0000313" key="2">
    <source>
        <dbReference type="EMBL" id="TDE02671.1"/>
    </source>
</evidence>